<dbReference type="Pfam" id="PF00067">
    <property type="entry name" value="p450"/>
    <property type="match status" value="1"/>
</dbReference>
<dbReference type="Gene3D" id="1.10.630.10">
    <property type="entry name" value="Cytochrome P450"/>
    <property type="match status" value="1"/>
</dbReference>
<name>A0AA40BER4_9PEZI</name>
<dbReference type="InterPro" id="IPR050121">
    <property type="entry name" value="Cytochrome_P450_monoxygenase"/>
</dbReference>
<dbReference type="PANTHER" id="PTHR24305">
    <property type="entry name" value="CYTOCHROME P450"/>
    <property type="match status" value="1"/>
</dbReference>
<keyword evidence="6" id="KW-0408">Iron</keyword>
<dbReference type="PANTHER" id="PTHR24305:SF77">
    <property type="entry name" value="CYTOCHROME P450 MONOOXYGENASE"/>
    <property type="match status" value="1"/>
</dbReference>
<keyword evidence="9" id="KW-1185">Reference proteome</keyword>
<evidence type="ECO:0000256" key="6">
    <source>
        <dbReference type="ARBA" id="ARBA00023004"/>
    </source>
</evidence>
<evidence type="ECO:0000313" key="9">
    <source>
        <dbReference type="Proteomes" id="UP001172101"/>
    </source>
</evidence>
<feature type="non-terminal residue" evidence="8">
    <location>
        <position position="282"/>
    </location>
</feature>
<evidence type="ECO:0000256" key="7">
    <source>
        <dbReference type="ARBA" id="ARBA00023033"/>
    </source>
</evidence>
<dbReference type="InterPro" id="IPR001128">
    <property type="entry name" value="Cyt_P450"/>
</dbReference>
<evidence type="ECO:0000256" key="4">
    <source>
        <dbReference type="ARBA" id="ARBA00022723"/>
    </source>
</evidence>
<evidence type="ECO:0000313" key="8">
    <source>
        <dbReference type="EMBL" id="KAK0732917.1"/>
    </source>
</evidence>
<dbReference type="GeneID" id="85319976"/>
<evidence type="ECO:0000256" key="2">
    <source>
        <dbReference type="ARBA" id="ARBA00010617"/>
    </source>
</evidence>
<comment type="cofactor">
    <cofactor evidence="1">
        <name>heme</name>
        <dbReference type="ChEBI" id="CHEBI:30413"/>
    </cofactor>
</comment>
<organism evidence="8 9">
    <name type="scientific">Lasiosphaeria miniovina</name>
    <dbReference type="NCBI Taxonomy" id="1954250"/>
    <lineage>
        <taxon>Eukaryota</taxon>
        <taxon>Fungi</taxon>
        <taxon>Dikarya</taxon>
        <taxon>Ascomycota</taxon>
        <taxon>Pezizomycotina</taxon>
        <taxon>Sordariomycetes</taxon>
        <taxon>Sordariomycetidae</taxon>
        <taxon>Sordariales</taxon>
        <taxon>Lasiosphaeriaceae</taxon>
        <taxon>Lasiosphaeria</taxon>
    </lineage>
</organism>
<evidence type="ECO:0000256" key="5">
    <source>
        <dbReference type="ARBA" id="ARBA00023002"/>
    </source>
</evidence>
<dbReference type="Proteomes" id="UP001172101">
    <property type="component" value="Unassembled WGS sequence"/>
</dbReference>
<dbReference type="AlphaFoldDB" id="A0AA40BER4"/>
<protein>
    <submittedName>
        <fullName evidence="8">Cytochrome P450</fullName>
    </submittedName>
</protein>
<comment type="similarity">
    <text evidence="2">Belongs to the cytochrome P450 family.</text>
</comment>
<dbReference type="GO" id="GO:0016705">
    <property type="term" value="F:oxidoreductase activity, acting on paired donors, with incorporation or reduction of molecular oxygen"/>
    <property type="evidence" value="ECO:0007669"/>
    <property type="project" value="InterPro"/>
</dbReference>
<keyword evidence="3" id="KW-0349">Heme</keyword>
<dbReference type="InterPro" id="IPR036396">
    <property type="entry name" value="Cyt_P450_sf"/>
</dbReference>
<evidence type="ECO:0000256" key="1">
    <source>
        <dbReference type="ARBA" id="ARBA00001971"/>
    </source>
</evidence>
<accession>A0AA40BER4</accession>
<evidence type="ECO:0000256" key="3">
    <source>
        <dbReference type="ARBA" id="ARBA00022617"/>
    </source>
</evidence>
<sequence length="282" mass="31109">AEQAVASRLAAPDSEKDARDKLGAFLRRGVTRRECEIEVPFQIIAGSDTTATAIRATLLFLASSRAYGRLQQEIDVAAAESRISSPVTADEGEKMEYLQAVTYEGLRMQIPFSGLVMKEVPPGGDTINGLFVPGGTRVAHNTLAMQRRRDIFSDDVDVFRPERWLNADPVSRQRMVQTTELVFGHGRWGCVGISGKACRLPRAQQYIRRGCVPFSENCRLQVGGIANRRLRQPIVASPVRLPNHQPQAALARNEPQYVFLVSAVDESNGALSLGMKWAFQIS</sequence>
<keyword evidence="5" id="KW-0560">Oxidoreductase</keyword>
<dbReference type="GO" id="GO:0005506">
    <property type="term" value="F:iron ion binding"/>
    <property type="evidence" value="ECO:0007669"/>
    <property type="project" value="InterPro"/>
</dbReference>
<dbReference type="RefSeq" id="XP_060301794.1">
    <property type="nucleotide sequence ID" value="XM_060436706.1"/>
</dbReference>
<dbReference type="EMBL" id="JAUIRO010000001">
    <property type="protein sequence ID" value="KAK0732917.1"/>
    <property type="molecule type" value="Genomic_DNA"/>
</dbReference>
<gene>
    <name evidence="8" type="ORF">B0T26DRAFT_635289</name>
</gene>
<reference evidence="8" key="1">
    <citation type="submission" date="2023-06" db="EMBL/GenBank/DDBJ databases">
        <title>Genome-scale phylogeny and comparative genomics of the fungal order Sordariales.</title>
        <authorList>
            <consortium name="Lawrence Berkeley National Laboratory"/>
            <person name="Hensen N."/>
            <person name="Bonometti L."/>
            <person name="Westerberg I."/>
            <person name="Brannstrom I.O."/>
            <person name="Guillou S."/>
            <person name="Cros-Aarteil S."/>
            <person name="Calhoun S."/>
            <person name="Haridas S."/>
            <person name="Kuo A."/>
            <person name="Mondo S."/>
            <person name="Pangilinan J."/>
            <person name="Riley R."/>
            <person name="LaButti K."/>
            <person name="Andreopoulos B."/>
            <person name="Lipzen A."/>
            <person name="Chen C."/>
            <person name="Yanf M."/>
            <person name="Daum C."/>
            <person name="Ng V."/>
            <person name="Clum A."/>
            <person name="Steindorff A."/>
            <person name="Ohm R."/>
            <person name="Martin F."/>
            <person name="Silar P."/>
            <person name="Natvig D."/>
            <person name="Lalanne C."/>
            <person name="Gautier V."/>
            <person name="Ament-velasquez S.L."/>
            <person name="Kruys A."/>
            <person name="Hutchinson M.I."/>
            <person name="Powell A.J."/>
            <person name="Barry K."/>
            <person name="Miller A.N."/>
            <person name="Grigoriev I.V."/>
            <person name="Debuchy R."/>
            <person name="Gladieux P."/>
            <person name="Thoren M.H."/>
            <person name="Johannesson H."/>
        </authorList>
    </citation>
    <scope>NUCLEOTIDE SEQUENCE</scope>
    <source>
        <strain evidence="8">SMH2392-1A</strain>
    </source>
</reference>
<dbReference type="GO" id="GO:0004497">
    <property type="term" value="F:monooxygenase activity"/>
    <property type="evidence" value="ECO:0007669"/>
    <property type="project" value="UniProtKB-KW"/>
</dbReference>
<keyword evidence="7" id="KW-0503">Monooxygenase</keyword>
<dbReference type="GO" id="GO:0020037">
    <property type="term" value="F:heme binding"/>
    <property type="evidence" value="ECO:0007669"/>
    <property type="project" value="InterPro"/>
</dbReference>
<proteinExistence type="inferred from homology"/>
<keyword evidence="4" id="KW-0479">Metal-binding</keyword>
<comment type="caution">
    <text evidence="8">The sequence shown here is derived from an EMBL/GenBank/DDBJ whole genome shotgun (WGS) entry which is preliminary data.</text>
</comment>
<dbReference type="SUPFAM" id="SSF48264">
    <property type="entry name" value="Cytochrome P450"/>
    <property type="match status" value="1"/>
</dbReference>